<dbReference type="Proteomes" id="UP000070700">
    <property type="component" value="Unassembled WGS sequence"/>
</dbReference>
<dbReference type="STRING" id="149040.A0A194XCT4"/>
<dbReference type="InterPro" id="IPR003593">
    <property type="entry name" value="AAA+_ATPase"/>
</dbReference>
<dbReference type="CDD" id="cd19481">
    <property type="entry name" value="RecA-like_protease"/>
    <property type="match status" value="1"/>
</dbReference>
<evidence type="ECO:0000313" key="3">
    <source>
        <dbReference type="EMBL" id="KUJ17983.1"/>
    </source>
</evidence>
<protein>
    <submittedName>
        <fullName evidence="3">p-loop containing nucleoside triphosphate hydrolase protein</fullName>
    </submittedName>
</protein>
<feature type="region of interest" description="Disordered" evidence="1">
    <location>
        <begin position="27"/>
        <end position="81"/>
    </location>
</feature>
<feature type="compositionally biased region" description="Basic and acidic residues" evidence="1">
    <location>
        <begin position="62"/>
        <end position="80"/>
    </location>
</feature>
<feature type="region of interest" description="Disordered" evidence="1">
    <location>
        <begin position="358"/>
        <end position="377"/>
    </location>
</feature>
<dbReference type="RefSeq" id="XP_018072338.1">
    <property type="nucleotide sequence ID" value="XM_018211811.1"/>
</dbReference>
<gene>
    <name evidence="3" type="ORF">LY89DRAFT_643820</name>
</gene>
<dbReference type="InterPro" id="IPR003959">
    <property type="entry name" value="ATPase_AAA_core"/>
</dbReference>
<dbReference type="GeneID" id="28821537"/>
<dbReference type="InterPro" id="IPR054289">
    <property type="entry name" value="DUF7025"/>
</dbReference>
<reference evidence="3 4" key="1">
    <citation type="submission" date="2015-10" db="EMBL/GenBank/DDBJ databases">
        <title>Full genome of DAOMC 229536 Phialocephala scopiformis, a fungal endophyte of spruce producing the potent anti-insectan compound rugulosin.</title>
        <authorList>
            <consortium name="DOE Joint Genome Institute"/>
            <person name="Walker A.K."/>
            <person name="Frasz S.L."/>
            <person name="Seifert K.A."/>
            <person name="Miller J.D."/>
            <person name="Mondo S.J."/>
            <person name="Labutti K."/>
            <person name="Lipzen A."/>
            <person name="Dockter R."/>
            <person name="Kennedy M."/>
            <person name="Grigoriev I.V."/>
            <person name="Spatafora J.W."/>
        </authorList>
    </citation>
    <scope>NUCLEOTIDE SEQUENCE [LARGE SCALE GENOMIC DNA]</scope>
    <source>
        <strain evidence="3 4">CBS 120377</strain>
    </source>
</reference>
<dbReference type="EMBL" id="KQ947413">
    <property type="protein sequence ID" value="KUJ17983.1"/>
    <property type="molecule type" value="Genomic_DNA"/>
</dbReference>
<feature type="compositionally biased region" description="Basic and acidic residues" evidence="1">
    <location>
        <begin position="36"/>
        <end position="48"/>
    </location>
</feature>
<organism evidence="3 4">
    <name type="scientific">Mollisia scopiformis</name>
    <name type="common">Conifer needle endophyte fungus</name>
    <name type="synonym">Phialocephala scopiformis</name>
    <dbReference type="NCBI Taxonomy" id="149040"/>
    <lineage>
        <taxon>Eukaryota</taxon>
        <taxon>Fungi</taxon>
        <taxon>Dikarya</taxon>
        <taxon>Ascomycota</taxon>
        <taxon>Pezizomycotina</taxon>
        <taxon>Leotiomycetes</taxon>
        <taxon>Helotiales</taxon>
        <taxon>Mollisiaceae</taxon>
        <taxon>Mollisia</taxon>
    </lineage>
</organism>
<dbReference type="GO" id="GO:0016887">
    <property type="term" value="F:ATP hydrolysis activity"/>
    <property type="evidence" value="ECO:0007669"/>
    <property type="project" value="InterPro"/>
</dbReference>
<evidence type="ECO:0000313" key="4">
    <source>
        <dbReference type="Proteomes" id="UP000070700"/>
    </source>
</evidence>
<dbReference type="Pfam" id="PF00004">
    <property type="entry name" value="AAA"/>
    <property type="match status" value="1"/>
</dbReference>
<keyword evidence="4" id="KW-1185">Reference proteome</keyword>
<dbReference type="KEGG" id="psco:LY89DRAFT_643820"/>
<dbReference type="Pfam" id="PF23232">
    <property type="entry name" value="AAA_lid_13"/>
    <property type="match status" value="1"/>
</dbReference>
<sequence>MATTMETDLQQRYTQLLEQRIAQLEALVNAPPKSPEVSKVDDKSENKTEANGVATEKATGTDTKDKGTETDGKKEDETKPTIRYRNILRKWDRSAGSHKDEDVSAALLKKSDSKDIAYTFRRVYDPETGEKGAFSELDIEGEELRGILKSVIDNKYPGINFDGELVTIAAPFSPLVHNWDKLQKKLEDTPESQATKDLAHLLGRVQSAPELEKYFKTRAANISAQITTYETLWTCFAPKTKILVKPFMNIPQIFEVLTSPIPFSNPVESTLDMWAWCWDWNGKKMVRVYYQLKFERFRGTKPINELEYYPIDFDQNKEEVLKDIKARSERYVKCTQVKRGASQMFTYRGDAYGDRRKVIASGDDGEDTEGGGSKRYQNEDLLGKEKYSPTVVPVKGEFICDAAAFLQYGTGSHVLGEWEERFTDEDPREPDGTPINLDIRKALEDDTHQLFPPRLLGYATREKMWGQFSVELTQTAPNRDFKPFKEDLQLDQRYKDMIEALVDSHESSTAELEQQLQVKDVVQGKGRGLVLLLHGPPGVGKTLTAETIATATGKPLFIVSVAEIGLDPSRAERNLEKLFNLASKWEAILLVDEADVFLETRGAASSAGRNALVSVLLRVLEYYQGIIILTTNRIKSIDVAVISRIHLAIRYTDLTEPQMRKIFAFFLDQLMPQWIDDRSRIDDFVNDYAYQFKLNGRQIRNVVSGALASARHGAAKKKGSGLLTFRHLKDACEMTREFEEQLKENTMAQRYNNEAGK</sequence>
<proteinExistence type="predicted"/>
<name>A0A194XCT4_MOLSC</name>
<feature type="domain" description="AAA+ ATPase" evidence="2">
    <location>
        <begin position="527"/>
        <end position="653"/>
    </location>
</feature>
<dbReference type="PANTHER" id="PTHR46411">
    <property type="entry name" value="FAMILY ATPASE, PUTATIVE-RELATED"/>
    <property type="match status" value="1"/>
</dbReference>
<dbReference type="PANTHER" id="PTHR46411:SF2">
    <property type="entry name" value="AAA+ ATPASE DOMAIN-CONTAINING PROTEIN"/>
    <property type="match status" value="1"/>
</dbReference>
<dbReference type="SMART" id="SM00382">
    <property type="entry name" value="AAA"/>
    <property type="match status" value="1"/>
</dbReference>
<dbReference type="Pfam" id="PF22942">
    <property type="entry name" value="DUF7025"/>
    <property type="match status" value="1"/>
</dbReference>
<dbReference type="SUPFAM" id="SSF52540">
    <property type="entry name" value="P-loop containing nucleoside triphosphate hydrolases"/>
    <property type="match status" value="1"/>
</dbReference>
<dbReference type="InterPro" id="IPR056599">
    <property type="entry name" value="AAA_lid_fung"/>
</dbReference>
<dbReference type="AlphaFoldDB" id="A0A194XCT4"/>
<dbReference type="OrthoDB" id="10042665at2759"/>
<dbReference type="InterPro" id="IPR027417">
    <property type="entry name" value="P-loop_NTPase"/>
</dbReference>
<evidence type="ECO:0000259" key="2">
    <source>
        <dbReference type="SMART" id="SM00382"/>
    </source>
</evidence>
<dbReference type="GO" id="GO:0005524">
    <property type="term" value="F:ATP binding"/>
    <property type="evidence" value="ECO:0007669"/>
    <property type="project" value="InterPro"/>
</dbReference>
<dbReference type="InParanoid" id="A0A194XCT4"/>
<dbReference type="Gene3D" id="3.40.50.300">
    <property type="entry name" value="P-loop containing nucleotide triphosphate hydrolases"/>
    <property type="match status" value="1"/>
</dbReference>
<accession>A0A194XCT4</accession>
<keyword evidence="3" id="KW-0378">Hydrolase</keyword>
<evidence type="ECO:0000256" key="1">
    <source>
        <dbReference type="SAM" id="MobiDB-lite"/>
    </source>
</evidence>